<dbReference type="Pfam" id="PF13360">
    <property type="entry name" value="PQQ_2"/>
    <property type="match status" value="1"/>
</dbReference>
<dbReference type="SUPFAM" id="SSF50998">
    <property type="entry name" value="Quinoprotein alcohol dehydrogenase-like"/>
    <property type="match status" value="1"/>
</dbReference>
<protein>
    <recommendedName>
        <fullName evidence="3">Pyrrolo-quinoline quinone repeat domain-containing protein</fullName>
    </recommendedName>
</protein>
<dbReference type="PANTHER" id="PTHR34512">
    <property type="entry name" value="CELL SURFACE PROTEIN"/>
    <property type="match status" value="1"/>
</dbReference>
<keyword evidence="2" id="KW-0732">Signal</keyword>
<dbReference type="Gene3D" id="2.130.10.10">
    <property type="entry name" value="YVTN repeat-like/Quinoprotein amine dehydrogenase"/>
    <property type="match status" value="1"/>
</dbReference>
<name>A0ABP3EB00_9GAMM</name>
<gene>
    <name evidence="4" type="ORF">GCM10009126_23930</name>
</gene>
<feature type="region of interest" description="Disordered" evidence="1">
    <location>
        <begin position="513"/>
        <end position="532"/>
    </location>
</feature>
<feature type="domain" description="Pyrrolo-quinoline quinone repeat" evidence="3">
    <location>
        <begin position="333"/>
        <end position="508"/>
    </location>
</feature>
<dbReference type="PANTHER" id="PTHR34512:SF30">
    <property type="entry name" value="OUTER MEMBRANE PROTEIN ASSEMBLY FACTOR BAMB"/>
    <property type="match status" value="1"/>
</dbReference>
<keyword evidence="5" id="KW-1185">Reference proteome</keyword>
<dbReference type="InterPro" id="IPR015943">
    <property type="entry name" value="WD40/YVTN_repeat-like_dom_sf"/>
</dbReference>
<evidence type="ECO:0000256" key="2">
    <source>
        <dbReference type="SAM" id="SignalP"/>
    </source>
</evidence>
<dbReference type="SMART" id="SM00564">
    <property type="entry name" value="PQQ"/>
    <property type="match status" value="4"/>
</dbReference>
<dbReference type="InterPro" id="IPR011047">
    <property type="entry name" value="Quinoprotein_ADH-like_sf"/>
</dbReference>
<dbReference type="InterPro" id="IPR002372">
    <property type="entry name" value="PQQ_rpt_dom"/>
</dbReference>
<feature type="signal peptide" evidence="2">
    <location>
        <begin position="1"/>
        <end position="40"/>
    </location>
</feature>
<reference evidence="5" key="1">
    <citation type="journal article" date="2019" name="Int. J. Syst. Evol. Microbiol.">
        <title>The Global Catalogue of Microorganisms (GCM) 10K type strain sequencing project: providing services to taxonomists for standard genome sequencing and annotation.</title>
        <authorList>
            <consortium name="The Broad Institute Genomics Platform"/>
            <consortium name="The Broad Institute Genome Sequencing Center for Infectious Disease"/>
            <person name="Wu L."/>
            <person name="Ma J."/>
        </authorList>
    </citation>
    <scope>NUCLEOTIDE SEQUENCE [LARGE SCALE GENOMIC DNA]</scope>
    <source>
        <strain evidence="5">JCM 16242</strain>
    </source>
</reference>
<sequence length="553" mass="58209">MSGRAIAGVRHPHALCPWRGAAPLACALAVCAFTSPPAPAQSLGGLFKQTVKQAAKQATEEIEHRAQGRIAESANQRGRVERGVAGGVVADDSPAARETALARLRSAAPWPVCNGPGAMGSVYGSTCNSREFAAPPLLVAPKLAWETRPGWWGAWSPFLVGNLMLTGSCNNDDNAGISALDMRSGKTVWRIASVCATGNRRGTTGNVGFFELPSGQVLLVYPRSDGGPADYYVLDVKAGRIAGSLKPAANVALRGLGGSFTGVNQSKQDGVSNLVGFSPTLDRVLWRNRGFRLAMAEDDRHYKPTFSPSALVDGILLLSARSLDQAEPPTRQLHAIDLRSGQTLWRHDRQPVAERGGGGEGWRSDDGTPMVAGGKAIIRVQGLLGAAANGTASDGDALRALDPRTGAEAWTTRPVAGIAIDNRVAVAGMLVAEVRRDGTHELWGYHLADGTLAWRRPVSAQARLLASAGGVFYVSERVPAASGSGQDYRLQGLDGESGTLLWTTTVPGHNLDLDGGWGIEPDPRRRGSQGPAWRIGSDGAIYGVTLTGAFKLQ</sequence>
<evidence type="ECO:0000313" key="4">
    <source>
        <dbReference type="EMBL" id="GAA0257940.1"/>
    </source>
</evidence>
<accession>A0ABP3EB00</accession>
<evidence type="ECO:0000259" key="3">
    <source>
        <dbReference type="Pfam" id="PF13360"/>
    </source>
</evidence>
<dbReference type="EMBL" id="BAAAFO010000003">
    <property type="protein sequence ID" value="GAA0257940.1"/>
    <property type="molecule type" value="Genomic_DNA"/>
</dbReference>
<dbReference type="RefSeq" id="WP_343883000.1">
    <property type="nucleotide sequence ID" value="NZ_BAAAFO010000003.1"/>
</dbReference>
<evidence type="ECO:0000256" key="1">
    <source>
        <dbReference type="SAM" id="MobiDB-lite"/>
    </source>
</evidence>
<comment type="caution">
    <text evidence="4">The sequence shown here is derived from an EMBL/GenBank/DDBJ whole genome shotgun (WGS) entry which is preliminary data.</text>
</comment>
<proteinExistence type="predicted"/>
<dbReference type="InterPro" id="IPR018391">
    <property type="entry name" value="PQQ_b-propeller_rpt"/>
</dbReference>
<feature type="chain" id="PRO_5045551165" description="Pyrrolo-quinoline quinone repeat domain-containing protein" evidence="2">
    <location>
        <begin position="41"/>
        <end position="553"/>
    </location>
</feature>
<organism evidence="4 5">
    <name type="scientific">Rhodanobacter caeni</name>
    <dbReference type="NCBI Taxonomy" id="657654"/>
    <lineage>
        <taxon>Bacteria</taxon>
        <taxon>Pseudomonadati</taxon>
        <taxon>Pseudomonadota</taxon>
        <taxon>Gammaproteobacteria</taxon>
        <taxon>Lysobacterales</taxon>
        <taxon>Rhodanobacteraceae</taxon>
        <taxon>Rhodanobacter</taxon>
    </lineage>
</organism>
<dbReference type="Proteomes" id="UP001500657">
    <property type="component" value="Unassembled WGS sequence"/>
</dbReference>
<evidence type="ECO:0000313" key="5">
    <source>
        <dbReference type="Proteomes" id="UP001500657"/>
    </source>
</evidence>